<evidence type="ECO:0000256" key="1">
    <source>
        <dbReference type="ARBA" id="ARBA00010270"/>
    </source>
</evidence>
<evidence type="ECO:0000256" key="5">
    <source>
        <dbReference type="ARBA" id="ARBA00025321"/>
    </source>
</evidence>
<evidence type="ECO:0000256" key="3">
    <source>
        <dbReference type="ARBA" id="ARBA00022475"/>
    </source>
</evidence>
<protein>
    <recommendedName>
        <fullName evidence="2">Lectin-like protein BA14k</fullName>
    </recommendedName>
</protein>
<feature type="signal peptide" evidence="6">
    <location>
        <begin position="1"/>
        <end position="20"/>
    </location>
</feature>
<organism evidence="7 8">
    <name type="scientific">Brevundimonas aurantiaca</name>
    <dbReference type="NCBI Taxonomy" id="74316"/>
    <lineage>
        <taxon>Bacteria</taxon>
        <taxon>Pseudomonadati</taxon>
        <taxon>Pseudomonadota</taxon>
        <taxon>Alphaproteobacteria</taxon>
        <taxon>Caulobacterales</taxon>
        <taxon>Caulobacteraceae</taxon>
        <taxon>Brevundimonas</taxon>
    </lineage>
</organism>
<gene>
    <name evidence="7" type="ORF">GGQ93_002865</name>
</gene>
<dbReference type="GO" id="GO:0030246">
    <property type="term" value="F:carbohydrate binding"/>
    <property type="evidence" value="ECO:0007669"/>
    <property type="project" value="UniProtKB-KW"/>
</dbReference>
<dbReference type="InterPro" id="IPR012413">
    <property type="entry name" value="BA14K"/>
</dbReference>
<evidence type="ECO:0000256" key="2">
    <source>
        <dbReference type="ARBA" id="ARBA00020552"/>
    </source>
</evidence>
<comment type="function">
    <text evidence="5">Has immunoglobulin-binding and hemagglutination properties, and can bind to mannose. Essential for virulence. May be involved in LPS biosynthesis or polysaccharide transport.</text>
</comment>
<dbReference type="Proteomes" id="UP000527324">
    <property type="component" value="Unassembled WGS sequence"/>
</dbReference>
<dbReference type="RefSeq" id="WP_182714602.1">
    <property type="nucleotide sequence ID" value="NZ_CAJFZW010000031.1"/>
</dbReference>
<dbReference type="AlphaFoldDB" id="A0A7W9C8T3"/>
<name>A0A7W9C8T3_9CAUL</name>
<evidence type="ECO:0000313" key="8">
    <source>
        <dbReference type="Proteomes" id="UP000527324"/>
    </source>
</evidence>
<keyword evidence="4" id="KW-0430">Lectin</keyword>
<evidence type="ECO:0000256" key="6">
    <source>
        <dbReference type="SAM" id="SignalP"/>
    </source>
</evidence>
<comment type="caution">
    <text evidence="7">The sequence shown here is derived from an EMBL/GenBank/DDBJ whole genome shotgun (WGS) entry which is preliminary data.</text>
</comment>
<keyword evidence="6" id="KW-0732">Signal</keyword>
<dbReference type="EMBL" id="JACHOQ010000010">
    <property type="protein sequence ID" value="MBB5741127.1"/>
    <property type="molecule type" value="Genomic_DNA"/>
</dbReference>
<keyword evidence="3" id="KW-0472">Membrane</keyword>
<keyword evidence="3" id="KW-1003">Cell membrane</keyword>
<accession>A0A7W9C8T3</accession>
<evidence type="ECO:0000256" key="4">
    <source>
        <dbReference type="ARBA" id="ARBA00022734"/>
    </source>
</evidence>
<feature type="chain" id="PRO_5031078682" description="Lectin-like protein BA14k" evidence="6">
    <location>
        <begin position="21"/>
        <end position="180"/>
    </location>
</feature>
<dbReference type="Pfam" id="PF07886">
    <property type="entry name" value="BA14K"/>
    <property type="match status" value="1"/>
</dbReference>
<reference evidence="7 8" key="1">
    <citation type="submission" date="2020-08" db="EMBL/GenBank/DDBJ databases">
        <title>Genomic Encyclopedia of Type Strains, Phase IV (KMG-IV): sequencing the most valuable type-strain genomes for metagenomic binning, comparative biology and taxonomic classification.</title>
        <authorList>
            <person name="Goeker M."/>
        </authorList>
    </citation>
    <scope>NUCLEOTIDE SEQUENCE [LARGE SCALE GENOMIC DNA]</scope>
    <source>
        <strain evidence="7 8">DSM 4731</strain>
    </source>
</reference>
<sequence length="180" mass="20453">MRPAPILAVLLLSSAGLSVAAPTQAQAQTYSSYGSYRTYEYGYGHEDRAWRRDAHRRYDFNGQADRPGDYRCDRYWDAGRSDCGAAWRDQRPVRDRAWSDRRWAPDYGHGRPGVYPGAYGRPDLIYPGGGVGYGQDYGRGYGYGAARDPYRVAWCRASYRSYDPVGGYYRTYDGRLVFCG</sequence>
<keyword evidence="8" id="KW-1185">Reference proteome</keyword>
<proteinExistence type="inferred from homology"/>
<comment type="similarity">
    <text evidence="1">Belongs to the BA14k family.</text>
</comment>
<evidence type="ECO:0000313" key="7">
    <source>
        <dbReference type="EMBL" id="MBB5741127.1"/>
    </source>
</evidence>